<feature type="compositionally biased region" description="Low complexity" evidence="1">
    <location>
        <begin position="26"/>
        <end position="40"/>
    </location>
</feature>
<organism evidence="2 3">
    <name type="scientific">Favolaschia claudopus</name>
    <dbReference type="NCBI Taxonomy" id="2862362"/>
    <lineage>
        <taxon>Eukaryota</taxon>
        <taxon>Fungi</taxon>
        <taxon>Dikarya</taxon>
        <taxon>Basidiomycota</taxon>
        <taxon>Agaricomycotina</taxon>
        <taxon>Agaricomycetes</taxon>
        <taxon>Agaricomycetidae</taxon>
        <taxon>Agaricales</taxon>
        <taxon>Marasmiineae</taxon>
        <taxon>Mycenaceae</taxon>
        <taxon>Favolaschia</taxon>
    </lineage>
</organism>
<dbReference type="EMBL" id="JAWWNJ010000035">
    <property type="protein sequence ID" value="KAK7024001.1"/>
    <property type="molecule type" value="Genomic_DNA"/>
</dbReference>
<feature type="compositionally biased region" description="Polar residues" evidence="1">
    <location>
        <begin position="133"/>
        <end position="142"/>
    </location>
</feature>
<sequence length="510" mass="55399">MPITKSKGKELAEGSSSSRLSRKLKLNGASEPPSPSASSKGKGRAVEPGSSPGPSNLRRIHRPQRANATLPTHCPVSESSLRDIASPELNIVLEGIIVTDTQSEASNNAPKQTESTFLAQKIRGLINSFPTISSRFLPSSSKDPPALESDGRPIPPPGAVRLQDPDLISLLSSPDIMNGSDGRRQSVWSMLEEIRPPSARSVVESIDESFEYTGSDRSSVMMYSPLIPNADSVIELAELEEVPVSPVPSAEAARWWWPDWSNFWWSSGWSNSVTETQTPSVSTPTHGIITPQIAERRVAVPVQRVWVPSTTQLSFETTWWGYRIYLPPPVLAILDDQSVEAAQQATVITAALTWFFSNLPISTFPPPIQPAIILLQRLVPLGSYLGTFISWSWATIRGFDQGHGVILTATWLLPIALIPGTWHARDFPTSSPSAAALLEVELTADTESEQSIPLPPAPAPAIKPLPPCSDDPPILTPPSPPPPMAERQSSSSSSRKSKFKTLRKLTRTFT</sequence>
<dbReference type="Proteomes" id="UP001362999">
    <property type="component" value="Unassembled WGS sequence"/>
</dbReference>
<feature type="region of interest" description="Disordered" evidence="1">
    <location>
        <begin position="1"/>
        <end position="60"/>
    </location>
</feature>
<keyword evidence="3" id="KW-1185">Reference proteome</keyword>
<feature type="compositionally biased region" description="Basic residues" evidence="1">
    <location>
        <begin position="495"/>
        <end position="510"/>
    </location>
</feature>
<feature type="region of interest" description="Disordered" evidence="1">
    <location>
        <begin position="448"/>
        <end position="510"/>
    </location>
</feature>
<proteinExistence type="predicted"/>
<accession>A0AAW0BD16</accession>
<protein>
    <submittedName>
        <fullName evidence="2">Uncharacterized protein</fullName>
    </submittedName>
</protein>
<dbReference type="AlphaFoldDB" id="A0AAW0BD16"/>
<evidence type="ECO:0000256" key="1">
    <source>
        <dbReference type="SAM" id="MobiDB-lite"/>
    </source>
</evidence>
<gene>
    <name evidence="2" type="ORF">R3P38DRAFT_2955667</name>
</gene>
<comment type="caution">
    <text evidence="2">The sequence shown here is derived from an EMBL/GenBank/DDBJ whole genome shotgun (WGS) entry which is preliminary data.</text>
</comment>
<feature type="compositionally biased region" description="Pro residues" evidence="1">
    <location>
        <begin position="453"/>
        <end position="484"/>
    </location>
</feature>
<name>A0AAW0BD16_9AGAR</name>
<evidence type="ECO:0000313" key="2">
    <source>
        <dbReference type="EMBL" id="KAK7024001.1"/>
    </source>
</evidence>
<feature type="region of interest" description="Disordered" evidence="1">
    <location>
        <begin position="133"/>
        <end position="159"/>
    </location>
</feature>
<evidence type="ECO:0000313" key="3">
    <source>
        <dbReference type="Proteomes" id="UP001362999"/>
    </source>
</evidence>
<reference evidence="2 3" key="1">
    <citation type="journal article" date="2024" name="J Genomics">
        <title>Draft genome sequencing and assembly of Favolaschia claudopus CIRM-BRFM 2984 isolated from oak limbs.</title>
        <authorList>
            <person name="Navarro D."/>
            <person name="Drula E."/>
            <person name="Chaduli D."/>
            <person name="Cazenave R."/>
            <person name="Ahrendt S."/>
            <person name="Wang J."/>
            <person name="Lipzen A."/>
            <person name="Daum C."/>
            <person name="Barry K."/>
            <person name="Grigoriev I.V."/>
            <person name="Favel A."/>
            <person name="Rosso M.N."/>
            <person name="Martin F."/>
        </authorList>
    </citation>
    <scope>NUCLEOTIDE SEQUENCE [LARGE SCALE GENOMIC DNA]</scope>
    <source>
        <strain evidence="2 3">CIRM-BRFM 2984</strain>
    </source>
</reference>